<dbReference type="InParanoid" id="A0A1J7I8H0"/>
<keyword evidence="2 6" id="KW-0378">Hydrolase</keyword>
<dbReference type="SUPFAM" id="SSF53474">
    <property type="entry name" value="alpha/beta-Hydrolases"/>
    <property type="match status" value="1"/>
</dbReference>
<feature type="domain" description="AB hydrolase-1" evidence="4">
    <location>
        <begin position="119"/>
        <end position="277"/>
    </location>
</feature>
<evidence type="ECO:0000313" key="7">
    <source>
        <dbReference type="Proteomes" id="UP000182658"/>
    </source>
</evidence>
<dbReference type="PANTHER" id="PTHR43248">
    <property type="entry name" value="2-SUCCINYL-6-HYDROXY-2,4-CYCLOHEXADIENE-1-CARBOXYLATE SYNTHASE"/>
    <property type="match status" value="1"/>
</dbReference>
<feature type="domain" description="Peptidase S33 tripeptidyl aminopeptidase-like C-terminal" evidence="5">
    <location>
        <begin position="446"/>
        <end position="534"/>
    </location>
</feature>
<evidence type="ECO:0000259" key="5">
    <source>
        <dbReference type="Pfam" id="PF08386"/>
    </source>
</evidence>
<dbReference type="AlphaFoldDB" id="A0A1J7I8H0"/>
<dbReference type="GO" id="GO:0016787">
    <property type="term" value="F:hydrolase activity"/>
    <property type="evidence" value="ECO:0007669"/>
    <property type="project" value="UniProtKB-KW"/>
</dbReference>
<proteinExistence type="inferred from homology"/>
<comment type="similarity">
    <text evidence="1">Belongs to the peptidase S33 family.</text>
</comment>
<evidence type="ECO:0000313" key="6">
    <source>
        <dbReference type="EMBL" id="OIW23774.1"/>
    </source>
</evidence>
<dbReference type="InterPro" id="IPR051601">
    <property type="entry name" value="Serine_prot/Carboxylest_S33"/>
</dbReference>
<name>A0A1J7I8H0_9PEZI</name>
<protein>
    <submittedName>
        <fullName evidence="6">Alpha/beta-hydrolase</fullName>
    </submittedName>
</protein>
<feature type="transmembrane region" description="Helical" evidence="3">
    <location>
        <begin position="30"/>
        <end position="48"/>
    </location>
</feature>
<keyword evidence="7" id="KW-1185">Reference proteome</keyword>
<dbReference type="PANTHER" id="PTHR43248:SF25">
    <property type="entry name" value="AB HYDROLASE-1 DOMAIN-CONTAINING PROTEIN-RELATED"/>
    <property type="match status" value="1"/>
</dbReference>
<dbReference type="Gene3D" id="3.40.50.1820">
    <property type="entry name" value="alpha/beta hydrolase"/>
    <property type="match status" value="1"/>
</dbReference>
<evidence type="ECO:0000256" key="1">
    <source>
        <dbReference type="ARBA" id="ARBA00010088"/>
    </source>
</evidence>
<evidence type="ECO:0000256" key="2">
    <source>
        <dbReference type="ARBA" id="ARBA00022801"/>
    </source>
</evidence>
<sequence>MEAAQLPDEELPLIEREQTAKPRQSWNRKLTSFVLITPCLLLFQLYWLTSSFFRHTNPSSVKYLGEHISWERCGDLNGRPLECSSIDVPMDQFDAANSGNKTFAIPLIRLRGENATQNLLLNPGGPGVGGMWMLQWRGEEIKSIVGEDFHLLSFDPRGVNRSAPQTTCYPDDETRTRLSDVRSARAEDSPELYAWTHNFVQACLNTTGEHGLYVNSPQTAADMNSILDAVGQQDMFYWGFSYGTIIGQTYATLFPERAKRVIIDGVVNQFTWYDGLLDWESMADTEQVLQGFYDECIRAGPDNCALTSLAESQDKLSDLVESQVEELRRQPIGVYVNNSLHGLLTCERLWFSGVFPGLYDPRSWSSLAHNLAALLKGNATAAYMGHGQRKRWKLGGDANRFIQLNDGLSGSKYWEPDRQSLVERLAPLMEQSSFSPAWLPIYYAKQQWLYPRTHHYTPRKGVKTAGPLLILSTTFDPVCPLASAQSANEAFEGSRIVEVQGYGHCSMAVTSTCAMKHVRDFLCEGQLPEKHKLCAVDSPYFVKPEEDGHR</sequence>
<dbReference type="InterPro" id="IPR013595">
    <property type="entry name" value="Pept_S33_TAP-like_C"/>
</dbReference>
<dbReference type="InterPro" id="IPR000073">
    <property type="entry name" value="AB_hydrolase_1"/>
</dbReference>
<evidence type="ECO:0000259" key="4">
    <source>
        <dbReference type="Pfam" id="PF00561"/>
    </source>
</evidence>
<keyword evidence="3" id="KW-0812">Transmembrane</keyword>
<keyword evidence="3" id="KW-1133">Transmembrane helix</keyword>
<dbReference type="STRING" id="1408157.A0A1J7I8H0"/>
<accession>A0A1J7I8H0</accession>
<evidence type="ECO:0000256" key="3">
    <source>
        <dbReference type="SAM" id="Phobius"/>
    </source>
</evidence>
<dbReference type="Pfam" id="PF00561">
    <property type="entry name" value="Abhydrolase_1"/>
    <property type="match status" value="1"/>
</dbReference>
<dbReference type="Proteomes" id="UP000182658">
    <property type="component" value="Unassembled WGS sequence"/>
</dbReference>
<dbReference type="Pfam" id="PF08386">
    <property type="entry name" value="Abhydrolase_4"/>
    <property type="match status" value="1"/>
</dbReference>
<keyword evidence="3" id="KW-0472">Membrane</keyword>
<gene>
    <name evidence="6" type="ORF">CONLIGDRAFT_692565</name>
</gene>
<organism evidence="6 7">
    <name type="scientific">Coniochaeta ligniaria NRRL 30616</name>
    <dbReference type="NCBI Taxonomy" id="1408157"/>
    <lineage>
        <taxon>Eukaryota</taxon>
        <taxon>Fungi</taxon>
        <taxon>Dikarya</taxon>
        <taxon>Ascomycota</taxon>
        <taxon>Pezizomycotina</taxon>
        <taxon>Sordariomycetes</taxon>
        <taxon>Sordariomycetidae</taxon>
        <taxon>Coniochaetales</taxon>
        <taxon>Coniochaetaceae</taxon>
        <taxon>Coniochaeta</taxon>
    </lineage>
</organism>
<reference evidence="6 7" key="1">
    <citation type="submission" date="2016-10" db="EMBL/GenBank/DDBJ databases">
        <title>Draft genome sequence of Coniochaeta ligniaria NRRL30616, a lignocellulolytic fungus for bioabatement of inhibitors in plant biomass hydrolysates.</title>
        <authorList>
            <consortium name="DOE Joint Genome Institute"/>
            <person name="Jimenez D.J."/>
            <person name="Hector R.E."/>
            <person name="Riley R."/>
            <person name="Sun H."/>
            <person name="Grigoriev I.V."/>
            <person name="Van Elsas J.D."/>
            <person name="Nichols N.N."/>
        </authorList>
    </citation>
    <scope>NUCLEOTIDE SEQUENCE [LARGE SCALE GENOMIC DNA]</scope>
    <source>
        <strain evidence="6 7">NRRL 30616</strain>
    </source>
</reference>
<dbReference type="InterPro" id="IPR029058">
    <property type="entry name" value="AB_hydrolase_fold"/>
</dbReference>
<dbReference type="OrthoDB" id="425534at2759"/>
<dbReference type="EMBL" id="KV875105">
    <property type="protein sequence ID" value="OIW23774.1"/>
    <property type="molecule type" value="Genomic_DNA"/>
</dbReference>